<protein>
    <submittedName>
        <fullName evidence="2">Uncharacterized protein</fullName>
    </submittedName>
</protein>
<name>A0A3P7QJT9_DIBLA</name>
<feature type="compositionally biased region" description="Polar residues" evidence="1">
    <location>
        <begin position="1"/>
        <end position="11"/>
    </location>
</feature>
<evidence type="ECO:0000313" key="2">
    <source>
        <dbReference type="EMBL" id="VDN32262.1"/>
    </source>
</evidence>
<gene>
    <name evidence="2" type="ORF">DILT_LOCUS15937</name>
</gene>
<organism evidence="2 3">
    <name type="scientific">Dibothriocephalus latus</name>
    <name type="common">Fish tapeworm</name>
    <name type="synonym">Diphyllobothrium latum</name>
    <dbReference type="NCBI Taxonomy" id="60516"/>
    <lineage>
        <taxon>Eukaryota</taxon>
        <taxon>Metazoa</taxon>
        <taxon>Spiralia</taxon>
        <taxon>Lophotrochozoa</taxon>
        <taxon>Platyhelminthes</taxon>
        <taxon>Cestoda</taxon>
        <taxon>Eucestoda</taxon>
        <taxon>Diphyllobothriidea</taxon>
        <taxon>Diphyllobothriidae</taxon>
        <taxon>Dibothriocephalus</taxon>
    </lineage>
</organism>
<reference evidence="2 3" key="1">
    <citation type="submission" date="2018-11" db="EMBL/GenBank/DDBJ databases">
        <authorList>
            <consortium name="Pathogen Informatics"/>
        </authorList>
    </citation>
    <scope>NUCLEOTIDE SEQUENCE [LARGE SCALE GENOMIC DNA]</scope>
</reference>
<sequence length="204" mass="22566">MTENPLKQLSAVSDDPLLSSRGVDSSYAQYEEENMQSSVASQTGSLKSPTPDFPSSVFRPLDVTAVSADSSEQSYHRWQQSRECNPCVPDTSVPNTSRLDATDMLPYAVTASEAKHVIHYRAGTQPFPGEASASQMLFRAPTSDPYMEAKRTETYSVSEDHRCVSTVCPFSILAFFVSAFRFRVSYLSIYPFESSAFQTNTPLP</sequence>
<dbReference type="EMBL" id="UYRU01081906">
    <property type="protein sequence ID" value="VDN32262.1"/>
    <property type="molecule type" value="Genomic_DNA"/>
</dbReference>
<dbReference type="Proteomes" id="UP000281553">
    <property type="component" value="Unassembled WGS sequence"/>
</dbReference>
<feature type="region of interest" description="Disordered" evidence="1">
    <location>
        <begin position="1"/>
        <end position="55"/>
    </location>
</feature>
<evidence type="ECO:0000313" key="3">
    <source>
        <dbReference type="Proteomes" id="UP000281553"/>
    </source>
</evidence>
<proteinExistence type="predicted"/>
<accession>A0A3P7QJT9</accession>
<evidence type="ECO:0000256" key="1">
    <source>
        <dbReference type="SAM" id="MobiDB-lite"/>
    </source>
</evidence>
<keyword evidence="3" id="KW-1185">Reference proteome</keyword>
<feature type="compositionally biased region" description="Polar residues" evidence="1">
    <location>
        <begin position="35"/>
        <end position="48"/>
    </location>
</feature>
<dbReference type="AlphaFoldDB" id="A0A3P7QJT9"/>